<proteinExistence type="predicted"/>
<dbReference type="PATRIC" id="fig|1392998.3.peg.208"/>
<protein>
    <submittedName>
        <fullName evidence="6">Fe-S-cluster-containing hydrogenase subunit</fullName>
    </submittedName>
</protein>
<evidence type="ECO:0000256" key="2">
    <source>
        <dbReference type="ARBA" id="ARBA00022723"/>
    </source>
</evidence>
<keyword evidence="1" id="KW-0004">4Fe-4S</keyword>
<dbReference type="AlphaFoldDB" id="A0A062V385"/>
<evidence type="ECO:0000256" key="1">
    <source>
        <dbReference type="ARBA" id="ARBA00022485"/>
    </source>
</evidence>
<dbReference type="GO" id="GO:0016491">
    <property type="term" value="F:oxidoreductase activity"/>
    <property type="evidence" value="ECO:0007669"/>
    <property type="project" value="UniProtKB-ARBA"/>
</dbReference>
<dbReference type="PROSITE" id="PS51379">
    <property type="entry name" value="4FE4S_FER_2"/>
    <property type="match status" value="3"/>
</dbReference>
<accession>A0A062V385</accession>
<keyword evidence="2" id="KW-0479">Metal-binding</keyword>
<reference evidence="6 7" key="1">
    <citation type="journal article" date="2013" name="Nature">
        <title>Anaerobic oxidation of methane coupled to nitrate reduction in a novel archaeal lineage.</title>
        <authorList>
            <person name="Haroon M.F."/>
            <person name="Hu S."/>
            <person name="Shi Y."/>
            <person name="Imelfort M."/>
            <person name="Keller J."/>
            <person name="Hugenholtz P."/>
            <person name="Yuan Z."/>
            <person name="Tyson G.W."/>
        </authorList>
    </citation>
    <scope>NUCLEOTIDE SEQUENCE [LARGE SCALE GENOMIC DNA]</scope>
    <source>
        <strain evidence="6 7">ANME-2d</strain>
    </source>
</reference>
<name>A0A062V385_9EURY</name>
<dbReference type="PROSITE" id="PS00198">
    <property type="entry name" value="4FE4S_FER_1"/>
    <property type="match status" value="1"/>
</dbReference>
<feature type="domain" description="4Fe-4S ferredoxin-type" evidence="5">
    <location>
        <begin position="157"/>
        <end position="186"/>
    </location>
</feature>
<evidence type="ECO:0000313" key="6">
    <source>
        <dbReference type="EMBL" id="KCZ73531.1"/>
    </source>
</evidence>
<dbReference type="SUPFAM" id="SSF54862">
    <property type="entry name" value="4Fe-4S ferredoxins"/>
    <property type="match status" value="1"/>
</dbReference>
<evidence type="ECO:0000256" key="3">
    <source>
        <dbReference type="ARBA" id="ARBA00023004"/>
    </source>
</evidence>
<keyword evidence="4" id="KW-0411">Iron-sulfur</keyword>
<dbReference type="CDD" id="cd10551">
    <property type="entry name" value="PsrB"/>
    <property type="match status" value="1"/>
</dbReference>
<dbReference type="InterPro" id="IPR050954">
    <property type="entry name" value="ET_IronSulfur_Cluster-Binding"/>
</dbReference>
<feature type="domain" description="4Fe-4S ferredoxin-type" evidence="5">
    <location>
        <begin position="125"/>
        <end position="156"/>
    </location>
</feature>
<comment type="caution">
    <text evidence="6">The sequence shown here is derived from an EMBL/GenBank/DDBJ whole genome shotgun (WGS) entry which is preliminary data.</text>
</comment>
<dbReference type="Proteomes" id="UP000027153">
    <property type="component" value="Unassembled WGS sequence"/>
</dbReference>
<sequence>MNGDLTMSISRREFTRIGCRVIIGAAAGTAIIESIVKNSLASEDKKGEYDWNEHYWGFVVDTTKCIGCGRCANACKLENHVPFDEHLYRTWVERYRVLKKEEVKIDSPNGGIDGFTNDIPKEDIKKAFYVPKLCNHCDHPPCVQVCPVGATYLTEDGVVLIDYDYCIGCRYCIQGCPYGARYFLAEETPHHKPHSVLGGGVADKCTWCYHRITKGLLPACVQACPAGARIFGDLKDPDSAVNKILDKERINVLKPDLGTRPKAYYIGLDREVR</sequence>
<evidence type="ECO:0000259" key="5">
    <source>
        <dbReference type="PROSITE" id="PS51379"/>
    </source>
</evidence>
<keyword evidence="7" id="KW-1185">Reference proteome</keyword>
<dbReference type="Pfam" id="PF13247">
    <property type="entry name" value="Fer4_11"/>
    <property type="match status" value="1"/>
</dbReference>
<dbReference type="PANTHER" id="PTHR43177">
    <property type="entry name" value="PROTEIN NRFC"/>
    <property type="match status" value="1"/>
</dbReference>
<dbReference type="GO" id="GO:0051539">
    <property type="term" value="F:4 iron, 4 sulfur cluster binding"/>
    <property type="evidence" value="ECO:0007669"/>
    <property type="project" value="UniProtKB-KW"/>
</dbReference>
<dbReference type="Gene3D" id="3.30.70.20">
    <property type="match status" value="2"/>
</dbReference>
<dbReference type="RefSeq" id="WP_157833922.1">
    <property type="nucleotide sequence ID" value="NZ_JMIY01000001.1"/>
</dbReference>
<organism evidence="6 7">
    <name type="scientific">Candidatus Methanoperedens nitratireducens</name>
    <dbReference type="NCBI Taxonomy" id="1392998"/>
    <lineage>
        <taxon>Archaea</taxon>
        <taxon>Methanobacteriati</taxon>
        <taxon>Methanobacteriota</taxon>
        <taxon>Stenosarchaea group</taxon>
        <taxon>Methanomicrobia</taxon>
        <taxon>Methanosarcinales</taxon>
        <taxon>ANME-2 cluster</taxon>
        <taxon>Candidatus Methanoperedentaceae</taxon>
        <taxon>Candidatus Methanoperedens</taxon>
    </lineage>
</organism>
<dbReference type="PANTHER" id="PTHR43177:SF3">
    <property type="entry name" value="PROTEIN NRFC HOMOLOG"/>
    <property type="match status" value="1"/>
</dbReference>
<dbReference type="EMBL" id="JMIY01000001">
    <property type="protein sequence ID" value="KCZ73531.1"/>
    <property type="molecule type" value="Genomic_DNA"/>
</dbReference>
<evidence type="ECO:0000313" key="7">
    <source>
        <dbReference type="Proteomes" id="UP000027153"/>
    </source>
</evidence>
<dbReference type="Pfam" id="PF12797">
    <property type="entry name" value="Fer4_2"/>
    <property type="match status" value="1"/>
</dbReference>
<dbReference type="InterPro" id="IPR017896">
    <property type="entry name" value="4Fe4S_Fe-S-bd"/>
</dbReference>
<dbReference type="InterPro" id="IPR017900">
    <property type="entry name" value="4Fe4S_Fe_S_CS"/>
</dbReference>
<evidence type="ECO:0000256" key="4">
    <source>
        <dbReference type="ARBA" id="ARBA00023014"/>
    </source>
</evidence>
<feature type="domain" description="4Fe-4S ferredoxin-type" evidence="5">
    <location>
        <begin position="56"/>
        <end position="86"/>
    </location>
</feature>
<dbReference type="OrthoDB" id="2837at2157"/>
<dbReference type="GO" id="GO:0046872">
    <property type="term" value="F:metal ion binding"/>
    <property type="evidence" value="ECO:0007669"/>
    <property type="project" value="UniProtKB-KW"/>
</dbReference>
<gene>
    <name evidence="6" type="ORF">ANME2D_00601</name>
</gene>
<keyword evidence="3" id="KW-0408">Iron</keyword>